<dbReference type="PANTHER" id="PTHR15892:SF2">
    <property type="entry name" value="LARGE RIBOSOMAL SUBUNIT PROTEIN UL30M"/>
    <property type="match status" value="1"/>
</dbReference>
<dbReference type="NCBIfam" id="TIGR01308">
    <property type="entry name" value="rpmD_bact"/>
    <property type="match status" value="1"/>
</dbReference>
<dbReference type="AlphaFoldDB" id="A0A067MM79"/>
<dbReference type="FunCoup" id="A0A067MM79">
    <property type="interactions" value="262"/>
</dbReference>
<evidence type="ECO:0000313" key="11">
    <source>
        <dbReference type="Proteomes" id="UP000027195"/>
    </source>
</evidence>
<evidence type="ECO:0000256" key="8">
    <source>
        <dbReference type="SAM" id="MobiDB-lite"/>
    </source>
</evidence>
<feature type="compositionally biased region" description="Low complexity" evidence="8">
    <location>
        <begin position="32"/>
        <end position="48"/>
    </location>
</feature>
<dbReference type="InterPro" id="IPR016082">
    <property type="entry name" value="Ribosomal_uL30_ferredoxin-like"/>
</dbReference>
<dbReference type="InterPro" id="IPR036919">
    <property type="entry name" value="Ribo_uL30_ferredoxin-like_sf"/>
</dbReference>
<dbReference type="GO" id="GO:0015934">
    <property type="term" value="C:large ribosomal subunit"/>
    <property type="evidence" value="ECO:0007669"/>
    <property type="project" value="InterPro"/>
</dbReference>
<accession>A0A067MM79</accession>
<organism evidence="10 11">
    <name type="scientific">Botryobasidium botryosum (strain FD-172 SS1)</name>
    <dbReference type="NCBI Taxonomy" id="930990"/>
    <lineage>
        <taxon>Eukaryota</taxon>
        <taxon>Fungi</taxon>
        <taxon>Dikarya</taxon>
        <taxon>Basidiomycota</taxon>
        <taxon>Agaricomycotina</taxon>
        <taxon>Agaricomycetes</taxon>
        <taxon>Cantharellales</taxon>
        <taxon>Botryobasidiaceae</taxon>
        <taxon>Botryobasidium</taxon>
    </lineage>
</organism>
<dbReference type="Pfam" id="PF00327">
    <property type="entry name" value="Ribosomal_L30"/>
    <property type="match status" value="1"/>
</dbReference>
<protein>
    <recommendedName>
        <fullName evidence="6">Large ribosomal subunit protein uL30m</fullName>
    </recommendedName>
</protein>
<dbReference type="GO" id="GO:0003735">
    <property type="term" value="F:structural constituent of ribosome"/>
    <property type="evidence" value="ECO:0007669"/>
    <property type="project" value="InterPro"/>
</dbReference>
<dbReference type="GO" id="GO:0006412">
    <property type="term" value="P:translation"/>
    <property type="evidence" value="ECO:0007669"/>
    <property type="project" value="InterPro"/>
</dbReference>
<dbReference type="SUPFAM" id="SSF55129">
    <property type="entry name" value="Ribosomal protein L30p/L7e"/>
    <property type="match status" value="1"/>
</dbReference>
<keyword evidence="3" id="KW-0689">Ribosomal protein</keyword>
<evidence type="ECO:0000256" key="1">
    <source>
        <dbReference type="ARBA" id="ARBA00004173"/>
    </source>
</evidence>
<keyword evidence="5" id="KW-0687">Ribonucleoprotein</keyword>
<feature type="domain" description="Large ribosomal subunit protein uL30-like ferredoxin-like fold" evidence="9">
    <location>
        <begin position="60"/>
        <end position="110"/>
    </location>
</feature>
<evidence type="ECO:0000256" key="4">
    <source>
        <dbReference type="ARBA" id="ARBA00023128"/>
    </source>
</evidence>
<comment type="function">
    <text evidence="7">Component of the mitochondrial ribosome (mitoribosome), a dedicated translation machinery responsible for the synthesis of mitochondrial genome-encoded proteins, including at least some of the essential transmembrane subunits of the mitochondrial respiratory chain. The mitoribosomes are attached to the mitochondrial inner membrane and translation products are cotranslationally integrated into the membrane.</text>
</comment>
<dbReference type="STRING" id="930990.A0A067MM79"/>
<dbReference type="HOGENOM" id="CLU_131047_0_0_1"/>
<evidence type="ECO:0000259" key="9">
    <source>
        <dbReference type="Pfam" id="PF00327"/>
    </source>
</evidence>
<dbReference type="OrthoDB" id="509901at2759"/>
<evidence type="ECO:0000256" key="3">
    <source>
        <dbReference type="ARBA" id="ARBA00022980"/>
    </source>
</evidence>
<keyword evidence="4" id="KW-0496">Mitochondrion</keyword>
<dbReference type="CDD" id="cd01658">
    <property type="entry name" value="Ribosomal_L30"/>
    <property type="match status" value="1"/>
</dbReference>
<dbReference type="InterPro" id="IPR005996">
    <property type="entry name" value="Ribosomal_uL30_bac-type"/>
</dbReference>
<evidence type="ECO:0000256" key="7">
    <source>
        <dbReference type="ARBA" id="ARBA00037226"/>
    </source>
</evidence>
<dbReference type="FunFam" id="3.30.1390.20:FF:000010">
    <property type="entry name" value="Large subunit ribosomal protein L30"/>
    <property type="match status" value="1"/>
</dbReference>
<sequence length="150" mass="16169">MIPRLPLLAQSRNIISRAGPSCPVFVRPKSISSSAASTSTPPASESPAQANTDAAPKTHFRITLLRSAIGLPRTSSATLEALGIHRRMATVYHPHTPDIAGKILKVKELVKVENVSAEEVRTKTEQRADRAAPRGYTLVSRKGTPIVQRS</sequence>
<dbReference type="EMBL" id="KL198030">
    <property type="protein sequence ID" value="KDQ15805.1"/>
    <property type="molecule type" value="Genomic_DNA"/>
</dbReference>
<evidence type="ECO:0000256" key="2">
    <source>
        <dbReference type="ARBA" id="ARBA00007594"/>
    </source>
</evidence>
<gene>
    <name evidence="10" type="ORF">BOTBODRAFT_157533</name>
</gene>
<evidence type="ECO:0000256" key="5">
    <source>
        <dbReference type="ARBA" id="ARBA00023274"/>
    </source>
</evidence>
<dbReference type="Proteomes" id="UP000027195">
    <property type="component" value="Unassembled WGS sequence"/>
</dbReference>
<name>A0A067MM79_BOTB1</name>
<proteinExistence type="inferred from homology"/>
<feature type="region of interest" description="Disordered" evidence="8">
    <location>
        <begin position="32"/>
        <end position="55"/>
    </location>
</feature>
<evidence type="ECO:0000313" key="10">
    <source>
        <dbReference type="EMBL" id="KDQ15805.1"/>
    </source>
</evidence>
<comment type="similarity">
    <text evidence="2">Belongs to the universal ribosomal protein uL30 family.</text>
</comment>
<dbReference type="Gene3D" id="3.30.1390.20">
    <property type="entry name" value="Ribosomal protein L30, ferredoxin-like fold domain"/>
    <property type="match status" value="1"/>
</dbReference>
<evidence type="ECO:0000256" key="6">
    <source>
        <dbReference type="ARBA" id="ARBA00035281"/>
    </source>
</evidence>
<reference evidence="11" key="1">
    <citation type="journal article" date="2014" name="Proc. Natl. Acad. Sci. U.S.A.">
        <title>Extensive sampling of basidiomycete genomes demonstrates inadequacy of the white-rot/brown-rot paradigm for wood decay fungi.</title>
        <authorList>
            <person name="Riley R."/>
            <person name="Salamov A.A."/>
            <person name="Brown D.W."/>
            <person name="Nagy L.G."/>
            <person name="Floudas D."/>
            <person name="Held B.W."/>
            <person name="Levasseur A."/>
            <person name="Lombard V."/>
            <person name="Morin E."/>
            <person name="Otillar R."/>
            <person name="Lindquist E.A."/>
            <person name="Sun H."/>
            <person name="LaButti K.M."/>
            <person name="Schmutz J."/>
            <person name="Jabbour D."/>
            <person name="Luo H."/>
            <person name="Baker S.E."/>
            <person name="Pisabarro A.G."/>
            <person name="Walton J.D."/>
            <person name="Blanchette R.A."/>
            <person name="Henrissat B."/>
            <person name="Martin F."/>
            <person name="Cullen D."/>
            <person name="Hibbett D.S."/>
            <person name="Grigoriev I.V."/>
        </authorList>
    </citation>
    <scope>NUCLEOTIDE SEQUENCE [LARGE SCALE GENOMIC DNA]</scope>
    <source>
        <strain evidence="11">FD-172 SS1</strain>
    </source>
</reference>
<comment type="subcellular location">
    <subcellularLocation>
        <location evidence="1">Mitochondrion</location>
    </subcellularLocation>
</comment>
<dbReference type="GO" id="GO:0005739">
    <property type="term" value="C:mitochondrion"/>
    <property type="evidence" value="ECO:0007669"/>
    <property type="project" value="UniProtKB-SubCell"/>
</dbReference>
<dbReference type="InParanoid" id="A0A067MM79"/>
<dbReference type="PANTHER" id="PTHR15892">
    <property type="entry name" value="MITOCHONDRIAL RIBOSOMAL PROTEIN L30"/>
    <property type="match status" value="1"/>
</dbReference>
<keyword evidence="11" id="KW-1185">Reference proteome</keyword>